<evidence type="ECO:0000313" key="8">
    <source>
        <dbReference type="Proteomes" id="UP000092256"/>
    </source>
</evidence>
<dbReference type="PANTHER" id="PTHR45138">
    <property type="entry name" value="REGULATORY COMPONENTS OF SENSORY TRANSDUCTION SYSTEM"/>
    <property type="match status" value="1"/>
</dbReference>
<dbReference type="Proteomes" id="UP000092256">
    <property type="component" value="Unassembled WGS sequence"/>
</dbReference>
<dbReference type="GO" id="GO:0052621">
    <property type="term" value="F:diguanylate cyclase activity"/>
    <property type="evidence" value="ECO:0007669"/>
    <property type="project" value="UniProtKB-EC"/>
</dbReference>
<keyword evidence="5" id="KW-0812">Transmembrane</keyword>
<dbReference type="NCBIfam" id="TIGR00254">
    <property type="entry name" value="GGDEF"/>
    <property type="match status" value="1"/>
</dbReference>
<evidence type="ECO:0000256" key="5">
    <source>
        <dbReference type="SAM" id="Phobius"/>
    </source>
</evidence>
<reference evidence="7 8" key="1">
    <citation type="submission" date="2016-05" db="EMBL/GenBank/DDBJ databases">
        <title>Draft Genome Sequences of Stenotrophomonas maltophilia Strains Sm32COP, Sm41DVV, Sm46PAILV, SmF3, SmF22, SmSOFb1 and SmCVFa1, Isolated from Different Manures, in France.</title>
        <authorList>
            <person name="Nazaret S."/>
            <person name="Bodilis J."/>
        </authorList>
    </citation>
    <scope>NUCLEOTIDE SEQUENCE [LARGE SCALE GENOMIC DNA]</scope>
    <source>
        <strain evidence="7 8">Sm46PAILV</strain>
    </source>
</reference>
<dbReference type="PROSITE" id="PS50887">
    <property type="entry name" value="GGDEF"/>
    <property type="match status" value="1"/>
</dbReference>
<feature type="transmembrane region" description="Helical" evidence="5">
    <location>
        <begin position="350"/>
        <end position="367"/>
    </location>
</feature>
<dbReference type="Pfam" id="PF07695">
    <property type="entry name" value="7TMR-DISM_7TM"/>
    <property type="match status" value="1"/>
</dbReference>
<dbReference type="CDD" id="cd01949">
    <property type="entry name" value="GGDEF"/>
    <property type="match status" value="1"/>
</dbReference>
<comment type="caution">
    <text evidence="7">The sequence shown here is derived from an EMBL/GenBank/DDBJ whole genome shotgun (WGS) entry which is preliminary data.</text>
</comment>
<feature type="transmembrane region" description="Helical" evidence="5">
    <location>
        <begin position="323"/>
        <end position="344"/>
    </location>
</feature>
<dbReference type="Pfam" id="PF00990">
    <property type="entry name" value="GGDEF"/>
    <property type="match status" value="1"/>
</dbReference>
<name>A0A1A6Y1E5_STEMA</name>
<evidence type="ECO:0000313" key="7">
    <source>
        <dbReference type="EMBL" id="OBU69647.1"/>
    </source>
</evidence>
<dbReference type="OrthoDB" id="9803824at2"/>
<feature type="transmembrane region" description="Helical" evidence="5">
    <location>
        <begin position="262"/>
        <end position="281"/>
    </location>
</feature>
<dbReference type="EC" id="2.7.7.65" evidence="2"/>
<evidence type="ECO:0000256" key="4">
    <source>
        <dbReference type="SAM" id="MobiDB-lite"/>
    </source>
</evidence>
<organism evidence="7 8">
    <name type="scientific">Stenotrophomonas maltophilia</name>
    <name type="common">Pseudomonas maltophilia</name>
    <name type="synonym">Xanthomonas maltophilia</name>
    <dbReference type="NCBI Taxonomy" id="40324"/>
    <lineage>
        <taxon>Bacteria</taxon>
        <taxon>Pseudomonadati</taxon>
        <taxon>Pseudomonadota</taxon>
        <taxon>Gammaproteobacteria</taxon>
        <taxon>Lysobacterales</taxon>
        <taxon>Lysobacteraceae</taxon>
        <taxon>Stenotrophomonas</taxon>
        <taxon>Stenotrophomonas maltophilia group</taxon>
    </lineage>
</organism>
<feature type="domain" description="GGDEF" evidence="6">
    <location>
        <begin position="414"/>
        <end position="547"/>
    </location>
</feature>
<dbReference type="InterPro" id="IPR029787">
    <property type="entry name" value="Nucleotide_cyclase"/>
</dbReference>
<dbReference type="RefSeq" id="WP_065197913.1">
    <property type="nucleotide sequence ID" value="NZ_LYVJ01000002.1"/>
</dbReference>
<accession>A0A1A6Y1E5</accession>
<protein>
    <recommendedName>
        <fullName evidence="2">diguanylate cyclase</fullName>
        <ecNumber evidence="2">2.7.7.65</ecNumber>
    </recommendedName>
</protein>
<keyword evidence="5" id="KW-0472">Membrane</keyword>
<comment type="catalytic activity">
    <reaction evidence="3">
        <text>2 GTP = 3',3'-c-di-GMP + 2 diphosphate</text>
        <dbReference type="Rhea" id="RHEA:24898"/>
        <dbReference type="ChEBI" id="CHEBI:33019"/>
        <dbReference type="ChEBI" id="CHEBI:37565"/>
        <dbReference type="ChEBI" id="CHEBI:58805"/>
        <dbReference type="EC" id="2.7.7.65"/>
    </reaction>
</comment>
<dbReference type="InterPro" id="IPR050469">
    <property type="entry name" value="Diguanylate_Cyclase"/>
</dbReference>
<dbReference type="InterPro" id="IPR011623">
    <property type="entry name" value="7TMR_DISM_rcpt_extracell_dom1"/>
</dbReference>
<proteinExistence type="predicted"/>
<feature type="transmembrane region" description="Helical" evidence="5">
    <location>
        <begin position="287"/>
        <end position="311"/>
    </location>
</feature>
<feature type="transmembrane region" description="Helical" evidence="5">
    <location>
        <begin position="194"/>
        <end position="217"/>
    </location>
</feature>
<feature type="transmembrane region" description="Helical" evidence="5">
    <location>
        <begin position="229"/>
        <end position="250"/>
    </location>
</feature>
<gene>
    <name evidence="7" type="ORF">A9K58_02940</name>
</gene>
<keyword evidence="5" id="KW-1133">Transmembrane helix</keyword>
<evidence type="ECO:0000256" key="1">
    <source>
        <dbReference type="ARBA" id="ARBA00001946"/>
    </source>
</evidence>
<comment type="cofactor">
    <cofactor evidence="1">
        <name>Mg(2+)</name>
        <dbReference type="ChEBI" id="CHEBI:18420"/>
    </cofactor>
</comment>
<dbReference type="FunFam" id="3.30.70.270:FF:000001">
    <property type="entry name" value="Diguanylate cyclase domain protein"/>
    <property type="match status" value="1"/>
</dbReference>
<sequence length="563" mass="61093">MGGRLWQYGMWAVMIVLLAGWAAPWPLQAAPATAGRDYLLVGGATDEPTPHRACTRQLLAGRRQQVEVPAPPGGWSGQPQALDVFNIFGGEVRVRQGDREICGNMHDARTRDSRFRAGVGLVAVPPAGSRAPFLVSWQEPLKARWVPTLRLGAPSPVQQNDTARLLVRAACIAVAIALALSALMAYLTTRDRSFLVYIAGTAVMVVWQAVLGGLSGYPEPWLPVGEHGAWWLLALTAATQALVLPALWRLNGGDRMLPRSRPVQLLVLWALLGLAALVPWLRWDSLAWVAQALQVSYLLGCGLALMVGVWARLRGDRWAQAGLAALAPMVVLIIADACSAGWLLEYRVEALQLAVTWLLMMAAYALNQRLGRLRQQRDELRQLAETDGLTGLPNRRAGLQQLARHLEQVDRRPGSLVIGFLDIDLFKDINDRHGHAVGDQVLVAVARALQASLRSQDQVVRMGGEEFLLLMPGMPREVASARLDRLRERITAAGQALQVPGLEVTASIGLAQWRPGQDDLAALLRRADHAMYVAKRGGRNRVFDGETLDPPAPAGSAAGGDVG</sequence>
<evidence type="ECO:0000256" key="3">
    <source>
        <dbReference type="ARBA" id="ARBA00034247"/>
    </source>
</evidence>
<dbReference type="InterPro" id="IPR043128">
    <property type="entry name" value="Rev_trsase/Diguanyl_cyclase"/>
</dbReference>
<feature type="transmembrane region" description="Helical" evidence="5">
    <location>
        <begin position="165"/>
        <end position="187"/>
    </location>
</feature>
<dbReference type="EMBL" id="LYVJ01000002">
    <property type="protein sequence ID" value="OBU69647.1"/>
    <property type="molecule type" value="Genomic_DNA"/>
</dbReference>
<dbReference type="Gene3D" id="3.30.70.270">
    <property type="match status" value="1"/>
</dbReference>
<dbReference type="AlphaFoldDB" id="A0A1A6Y1E5"/>
<dbReference type="PANTHER" id="PTHR45138:SF9">
    <property type="entry name" value="DIGUANYLATE CYCLASE DGCM-RELATED"/>
    <property type="match status" value="1"/>
</dbReference>
<dbReference type="SUPFAM" id="SSF55073">
    <property type="entry name" value="Nucleotide cyclase"/>
    <property type="match status" value="1"/>
</dbReference>
<evidence type="ECO:0000259" key="6">
    <source>
        <dbReference type="PROSITE" id="PS50887"/>
    </source>
</evidence>
<evidence type="ECO:0000256" key="2">
    <source>
        <dbReference type="ARBA" id="ARBA00012528"/>
    </source>
</evidence>
<feature type="region of interest" description="Disordered" evidence="4">
    <location>
        <begin position="543"/>
        <end position="563"/>
    </location>
</feature>
<dbReference type="SMART" id="SM00267">
    <property type="entry name" value="GGDEF"/>
    <property type="match status" value="1"/>
</dbReference>
<dbReference type="InterPro" id="IPR000160">
    <property type="entry name" value="GGDEF_dom"/>
</dbReference>